<dbReference type="RefSeq" id="WP_054175649.1">
    <property type="nucleotide sequence ID" value="NZ_CP036181.1"/>
</dbReference>
<dbReference type="EMBL" id="MG825377">
    <property type="protein sequence ID" value="AWF75005.1"/>
    <property type="molecule type" value="Genomic_DNA"/>
</dbReference>
<organism evidence="1">
    <name type="scientific">Escherichia coli</name>
    <dbReference type="NCBI Taxonomy" id="562"/>
    <lineage>
        <taxon>Bacteria</taxon>
        <taxon>Pseudomonadati</taxon>
        <taxon>Pseudomonadota</taxon>
        <taxon>Gammaproteobacteria</taxon>
        <taxon>Enterobacterales</taxon>
        <taxon>Enterobacteriaceae</taxon>
        <taxon>Escherichia</taxon>
    </lineage>
</organism>
<geneLocation type="plasmid" evidence="1">
    <name>p1108-emrB</name>
</geneLocation>
<accession>A0A2S1J9K7</accession>
<name>A0A2S1J9K7_ECOLX</name>
<protein>
    <recommendedName>
        <fullName evidence="2">TraD</fullName>
    </recommendedName>
</protein>
<evidence type="ECO:0008006" key="2">
    <source>
        <dbReference type="Google" id="ProtNLM"/>
    </source>
</evidence>
<reference evidence="1" key="1">
    <citation type="submission" date="2018-01" db="EMBL/GenBank/DDBJ databases">
        <title>Prevalence of blaNDM and mcr-1 in Escherichia coli from food in China.</title>
        <authorList>
            <person name="Liu X."/>
            <person name="Li R."/>
            <person name="Chen S."/>
        </authorList>
    </citation>
    <scope>NUCLEOTIDE SEQUENCE</scope>
    <source>
        <strain evidence="1">1108</strain>
        <plasmid evidence="1">p1108-emrB</plasmid>
    </source>
</reference>
<keyword evidence="1" id="KW-0614">Plasmid</keyword>
<proteinExistence type="predicted"/>
<dbReference type="AlphaFoldDB" id="A0A2S1J9K7"/>
<dbReference type="PROSITE" id="PS51257">
    <property type="entry name" value="PROKAR_LIPOPROTEIN"/>
    <property type="match status" value="1"/>
</dbReference>
<gene>
    <name evidence="1" type="ORF">LHLDPJGA_00103</name>
</gene>
<evidence type="ECO:0000313" key="1">
    <source>
        <dbReference type="EMBL" id="AWF75005.1"/>
    </source>
</evidence>
<sequence>MKTRILSIITAATVLSGCAGSSTQPASGMQTLLPEHNPKVTFSVDTVRTDTTASNPVCLPEKYGNLLHERHPDLFAGAQGIISRSAFFNDSLTLTPETLHGMMQNTPCVESLVTSAGPDTFTADVSPGVRMQVSPDIQGTTGNITLRLSATDQKRKQTVEQRISLRPEQSLVVNGFTGDGAGEKRVVLITPHVR</sequence>